<feature type="binding site" description="axial binding residue" evidence="9">
    <location>
        <position position="671"/>
    </location>
    <ligand>
        <name>heme</name>
        <dbReference type="ChEBI" id="CHEBI:30413"/>
    </ligand>
    <ligandPart>
        <name>Fe</name>
        <dbReference type="ChEBI" id="CHEBI:18248"/>
    </ligandPart>
</feature>
<keyword evidence="5" id="KW-0560">Oxidoreductase</keyword>
<comment type="cofactor">
    <cofactor evidence="1 9">
        <name>heme</name>
        <dbReference type="ChEBI" id="CHEBI:30413"/>
    </cofactor>
</comment>
<reference evidence="10 11" key="1">
    <citation type="submission" date="2020-03" db="EMBL/GenBank/DDBJ databases">
        <title>Dissostichus mawsoni Genome sequencing and assembly.</title>
        <authorList>
            <person name="Park H."/>
        </authorList>
    </citation>
    <scope>NUCLEOTIDE SEQUENCE [LARGE SCALE GENOMIC DNA]</scope>
    <source>
        <strain evidence="10">DM0001</strain>
        <tissue evidence="10">Muscle</tissue>
    </source>
</reference>
<dbReference type="GO" id="GO:0006805">
    <property type="term" value="P:xenobiotic metabolic process"/>
    <property type="evidence" value="ECO:0007669"/>
    <property type="project" value="TreeGrafter"/>
</dbReference>
<gene>
    <name evidence="10" type="ORF">F7725_027437</name>
</gene>
<keyword evidence="4 9" id="KW-0479">Metal-binding</keyword>
<feature type="non-terminal residue" evidence="10">
    <location>
        <position position="1"/>
    </location>
</feature>
<evidence type="ECO:0000313" key="10">
    <source>
        <dbReference type="EMBL" id="KAF3834879.1"/>
    </source>
</evidence>
<evidence type="ECO:0000256" key="6">
    <source>
        <dbReference type="ARBA" id="ARBA00023004"/>
    </source>
</evidence>
<dbReference type="PANTHER" id="PTHR24300">
    <property type="entry name" value="CYTOCHROME P450 508A4-RELATED"/>
    <property type="match status" value="1"/>
</dbReference>
<keyword evidence="11" id="KW-1185">Reference proteome</keyword>
<proteinExistence type="inferred from homology"/>
<dbReference type="InterPro" id="IPR036396">
    <property type="entry name" value="Cyt_P450_sf"/>
</dbReference>
<dbReference type="AlphaFoldDB" id="A0A7J5XDT9"/>
<dbReference type="Pfam" id="PF00067">
    <property type="entry name" value="p450"/>
    <property type="match status" value="2"/>
</dbReference>
<dbReference type="InterPro" id="IPR008069">
    <property type="entry name" value="Cyt_P450_E_grp-I_CYP2D-like"/>
</dbReference>
<evidence type="ECO:0000256" key="3">
    <source>
        <dbReference type="ARBA" id="ARBA00010617"/>
    </source>
</evidence>
<dbReference type="InterPro" id="IPR001128">
    <property type="entry name" value="Cyt_P450"/>
</dbReference>
<evidence type="ECO:0000313" key="11">
    <source>
        <dbReference type="Proteomes" id="UP000518266"/>
    </source>
</evidence>
<dbReference type="InterPro" id="IPR002401">
    <property type="entry name" value="Cyt_P450_E_grp-I"/>
</dbReference>
<protein>
    <recommendedName>
        <fullName evidence="12">Cytochrome P450</fullName>
    </recommendedName>
</protein>
<dbReference type="Gene3D" id="1.10.630.10">
    <property type="entry name" value="Cytochrome P450"/>
    <property type="match status" value="2"/>
</dbReference>
<evidence type="ECO:0000256" key="1">
    <source>
        <dbReference type="ARBA" id="ARBA00001971"/>
    </source>
</evidence>
<dbReference type="PRINTS" id="PR00463">
    <property type="entry name" value="EP450I"/>
</dbReference>
<dbReference type="PRINTS" id="PR01686">
    <property type="entry name" value="EP450ICYP2D"/>
</dbReference>
<comment type="caution">
    <text evidence="10">The sequence shown here is derived from an EMBL/GenBank/DDBJ whole genome shotgun (WGS) entry which is preliminary data.</text>
</comment>
<keyword evidence="6 9" id="KW-0408">Iron</keyword>
<comment type="subcellular location">
    <subcellularLocation>
        <location evidence="2">Membrane</location>
    </subcellularLocation>
</comment>
<dbReference type="PANTHER" id="PTHR24300:SF177">
    <property type="entry name" value="CYTOCHROME P450 2J2"/>
    <property type="match status" value="1"/>
</dbReference>
<comment type="similarity">
    <text evidence="3">Belongs to the cytochrome P450 family.</text>
</comment>
<evidence type="ECO:0000256" key="9">
    <source>
        <dbReference type="PIRSR" id="PIRSR602401-1"/>
    </source>
</evidence>
<dbReference type="InterPro" id="IPR050182">
    <property type="entry name" value="Cytochrome_P450_fam2"/>
</dbReference>
<dbReference type="GO" id="GO:0020037">
    <property type="term" value="F:heme binding"/>
    <property type="evidence" value="ECO:0007669"/>
    <property type="project" value="InterPro"/>
</dbReference>
<evidence type="ECO:0000256" key="5">
    <source>
        <dbReference type="ARBA" id="ARBA00023002"/>
    </source>
</evidence>
<dbReference type="GO" id="GO:0005737">
    <property type="term" value="C:cytoplasm"/>
    <property type="evidence" value="ECO:0007669"/>
    <property type="project" value="TreeGrafter"/>
</dbReference>
<keyword evidence="8" id="KW-0472">Membrane</keyword>
<dbReference type="Proteomes" id="UP000518266">
    <property type="component" value="Unassembled WGS sequence"/>
</dbReference>
<dbReference type="GO" id="GO:0016712">
    <property type="term" value="F:oxidoreductase activity, acting on paired donors, with incorporation or reduction of molecular oxygen, reduced flavin or flavoprotein as one donor, and incorporation of one atom of oxygen"/>
    <property type="evidence" value="ECO:0007669"/>
    <property type="project" value="InterPro"/>
</dbReference>
<dbReference type="CDD" id="cd11026">
    <property type="entry name" value="CYP2"/>
    <property type="match status" value="1"/>
</dbReference>
<evidence type="ECO:0000256" key="2">
    <source>
        <dbReference type="ARBA" id="ARBA00004370"/>
    </source>
</evidence>
<dbReference type="OrthoDB" id="2789670at2759"/>
<evidence type="ECO:0000256" key="4">
    <source>
        <dbReference type="ARBA" id="ARBA00022723"/>
    </source>
</evidence>
<dbReference type="PRINTS" id="PR00385">
    <property type="entry name" value="P450"/>
</dbReference>
<name>A0A7J5XDT9_DISMA</name>
<dbReference type="FunFam" id="1.10.630.10:FF:000004">
    <property type="entry name" value="cytochrome P450 2D15 isoform X1"/>
    <property type="match status" value="1"/>
</dbReference>
<keyword evidence="7" id="KW-0503">Monooxygenase</keyword>
<organism evidence="10 11">
    <name type="scientific">Dissostichus mawsoni</name>
    <name type="common">Antarctic cod</name>
    <dbReference type="NCBI Taxonomy" id="36200"/>
    <lineage>
        <taxon>Eukaryota</taxon>
        <taxon>Metazoa</taxon>
        <taxon>Chordata</taxon>
        <taxon>Craniata</taxon>
        <taxon>Vertebrata</taxon>
        <taxon>Euteleostomi</taxon>
        <taxon>Actinopterygii</taxon>
        <taxon>Neopterygii</taxon>
        <taxon>Teleostei</taxon>
        <taxon>Neoteleostei</taxon>
        <taxon>Acanthomorphata</taxon>
        <taxon>Eupercaria</taxon>
        <taxon>Perciformes</taxon>
        <taxon>Notothenioidei</taxon>
        <taxon>Nototheniidae</taxon>
        <taxon>Dissostichus</taxon>
    </lineage>
</organism>
<dbReference type="SUPFAM" id="SSF48264">
    <property type="entry name" value="Cytochrome P450"/>
    <property type="match status" value="2"/>
</dbReference>
<keyword evidence="9" id="KW-0349">Heme</keyword>
<evidence type="ECO:0000256" key="7">
    <source>
        <dbReference type="ARBA" id="ARBA00023033"/>
    </source>
</evidence>
<evidence type="ECO:0008006" key="12">
    <source>
        <dbReference type="Google" id="ProtNLM"/>
    </source>
</evidence>
<accession>A0A7J5XDT9</accession>
<dbReference type="GO" id="GO:0016020">
    <property type="term" value="C:membrane"/>
    <property type="evidence" value="ECO:0007669"/>
    <property type="project" value="UniProtKB-SubCell"/>
</dbReference>
<dbReference type="EMBL" id="JAAKFY010000025">
    <property type="protein sequence ID" value="KAF3834879.1"/>
    <property type="molecule type" value="Genomic_DNA"/>
</dbReference>
<sequence>MLCTYFVLDIPHCESLSFMPVCTVKTPSEMPYQYAVFFPICSTLQLFNSFPRLMRRLPGPHQTVQHMLNDVRCKVQSEIDRVIGESRQPSMEDRPNMPYTDAVIHEIQKMGNVVPLSLPHFTNRISSWEATQSQRSVMGVTIIPNLTSALYDKNEWETADTFNPGHFLNKEGKFRLCPGESLAKMELFLFFVSFMQRFTFSMPAGVNPEMDFQYGITLMDLPWAFSVCLDSRSLLLFTLVLLLVALGLRSRRPRSFPPGPWALPLVGNILSLDFNNLHNDMTKLAEQYGNVYSLKMGPVWMVVLNGFSTLQEGLSKGDHMTDRPAFPIHTDVFPDLGIIFANGYSWKQQRQFALSTLKYFGVGKKSLESSIMEEFRYMSKEIASHKGKPFNLHFLMNNAVSNIICSLIFGHRFDYKDEKFLQLITLLDKGVQIEGSIWAQLYNAFPVLMRRFPGPHHTLQKVYRDIIDLMKTEMNKHREDWNPSDPRDFIDCYLTEIQKHQDKRDDEPDACFDEGNLVMCSFDLFGAGTETTSTTLRWGVLYMAKYTEIQEKVQEEIDSVIGQSREPSMEDRPNMPYTDAVIHEIQRIGNVVPLNLPHVTNRDVQIGGYTIPKGVTVMPNLTSVLFDKNEWETPNTFNPGHFLNKEGKFVKRAAFIPFSVGKQCMNRKRVCLGENLARMELFLLFTSFLQRFTFSMPPGVEAVFKPRFSISLSPQPYQICATLRE</sequence>
<dbReference type="GO" id="GO:0006082">
    <property type="term" value="P:organic acid metabolic process"/>
    <property type="evidence" value="ECO:0007669"/>
    <property type="project" value="TreeGrafter"/>
</dbReference>
<evidence type="ECO:0000256" key="8">
    <source>
        <dbReference type="ARBA" id="ARBA00023136"/>
    </source>
</evidence>
<dbReference type="GO" id="GO:0005506">
    <property type="term" value="F:iron ion binding"/>
    <property type="evidence" value="ECO:0007669"/>
    <property type="project" value="InterPro"/>
</dbReference>